<dbReference type="Proteomes" id="UP000033014">
    <property type="component" value="Segment"/>
</dbReference>
<protein>
    <submittedName>
        <fullName evidence="1">Uncharacterized protein</fullName>
    </submittedName>
</protein>
<organism evidence="1 2">
    <name type="scientific">Bacillus phage BCP8-2</name>
    <dbReference type="NCBI Taxonomy" id="1129192"/>
    <lineage>
        <taxon>Viruses</taxon>
        <taxon>Duplodnaviria</taxon>
        <taxon>Heunggongvirae</taxon>
        <taxon>Uroviricota</taxon>
        <taxon>Caudoviricetes</taxon>
        <taxon>Herelleviridae</taxon>
        <taxon>Bastillevirinae</taxon>
        <taxon>Caeruleovirus</taxon>
        <taxon>Caeruleovirus BCP82</taxon>
    </lineage>
</organism>
<evidence type="ECO:0000313" key="2">
    <source>
        <dbReference type="Proteomes" id="UP000033014"/>
    </source>
</evidence>
<dbReference type="KEGG" id="vg:24723376"/>
<evidence type="ECO:0000313" key="1">
    <source>
        <dbReference type="EMBL" id="AHJ87150.1"/>
    </source>
</evidence>
<proteinExistence type="predicted"/>
<reference evidence="2" key="1">
    <citation type="submission" date="2014-01" db="EMBL/GenBank/DDBJ databases">
        <title>Genomic and Proteomic Analysis of Broad Host Range Virulent Bacillus Group Phage BCP8-2 Leading To the Creation of New Genus within Myoviruses.</title>
        <authorList>
            <person name="Bandara N."/>
            <person name="Asare P.T."/>
            <person name="Kim K.P."/>
        </authorList>
    </citation>
    <scope>NUCLEOTIDE SEQUENCE [LARGE SCALE GENOMIC DNA]</scope>
</reference>
<dbReference type="EMBL" id="KJ081346">
    <property type="protein sequence ID" value="AHJ87150.1"/>
    <property type="molecule type" value="Genomic_DNA"/>
</dbReference>
<name>A0A0E3D9H2_9CAUD</name>
<reference evidence="1 2" key="2">
    <citation type="journal article" date="2015" name="Arch. Virol.">
        <title>Complete genome sequence analysis and identification of putative metallo-beta-lactamase and SpoIIIE homologs in Bacillus cereus group phage BCP8-2, a new member of the proposed Bastille-like group.</title>
        <authorList>
            <person name="Asare P.T."/>
            <person name="Bandara N."/>
            <person name="Jeong T.Y."/>
            <person name="Ryu S."/>
            <person name="Klumpp J."/>
            <person name="Kim K.P."/>
        </authorList>
    </citation>
    <scope>NUCLEOTIDE SEQUENCE [LARGE SCALE GENOMIC DNA]</scope>
    <source>
        <strain evidence="1">BCP8-2</strain>
    </source>
</reference>
<accession>A0A0E3D9H2</accession>
<keyword evidence="2" id="KW-1185">Reference proteome</keyword>
<dbReference type="GeneID" id="24723376"/>
<dbReference type="RefSeq" id="YP_009149673.1">
    <property type="nucleotide sequence ID" value="NC_027355.1"/>
</dbReference>
<dbReference type="OrthoDB" id="12103at10239"/>
<sequence length="147" mass="17348">MDFIKELKEEFIGMPIRMPFMDENQRFRKLEGIEFKQDVILSVQASFHAYCTPRETTYLQDYEAMEMAIIKGGEFVSLTQLLIPHVELMKELDEYFEGTVYPYVPVELIERVYHALLETFGRDHEVLSDQPPRTAIFKSSITKREED</sequence>
<gene>
    <name evidence="1" type="ORF">BCP8-2_112</name>
</gene>